<comment type="caution">
    <text evidence="1">The sequence shown here is derived from an EMBL/GenBank/DDBJ whole genome shotgun (WGS) entry which is preliminary data.</text>
</comment>
<dbReference type="EMBL" id="PJLB01000004">
    <property type="protein sequence ID" value="PND05028.1"/>
    <property type="molecule type" value="Genomic_DNA"/>
</dbReference>
<proteinExistence type="predicted"/>
<dbReference type="AlphaFoldDB" id="A0AAX0WMP9"/>
<accession>A0AAX0WMP9</accession>
<evidence type="ECO:0000313" key="1">
    <source>
        <dbReference type="EMBL" id="PND05028.1"/>
    </source>
</evidence>
<sequence length="93" mass="10375">MNEQQQNGIERLFVEFAEECGKNPNLNQAVQELKESVFTASQAAGVDPSHAFGVIIRDMMLLESLQKRVEESRNALTAGKLPAFVIEEARAQR</sequence>
<evidence type="ECO:0000313" key="2">
    <source>
        <dbReference type="Proteomes" id="UP000236075"/>
    </source>
</evidence>
<name>A0AAX0WMP9_9BACT</name>
<protein>
    <submittedName>
        <fullName evidence="1">Uncharacterized protein</fullName>
    </submittedName>
</protein>
<dbReference type="RefSeq" id="WP_102747932.1">
    <property type="nucleotide sequence ID" value="NZ_PJLB01000004.1"/>
</dbReference>
<organism evidence="1 2">
    <name type="scientific">Akkermansia muciniphila</name>
    <dbReference type="NCBI Taxonomy" id="239935"/>
    <lineage>
        <taxon>Bacteria</taxon>
        <taxon>Pseudomonadati</taxon>
        <taxon>Verrucomicrobiota</taxon>
        <taxon>Verrucomicrobiia</taxon>
        <taxon>Verrucomicrobiales</taxon>
        <taxon>Akkermansiaceae</taxon>
        <taxon>Akkermansia</taxon>
    </lineage>
</organism>
<dbReference type="Proteomes" id="UP000236075">
    <property type="component" value="Unassembled WGS sequence"/>
</dbReference>
<gene>
    <name evidence="1" type="ORF">CXT95_00980</name>
</gene>
<reference evidence="1 2" key="1">
    <citation type="journal article" date="2017" name="BMC Genomics">
        <title>Genome sequencing of 39 Akkermansia muciniphila isolates reveals its population structure, genomic and functional diverisity, and global distribution in mammalian gut microbiotas.</title>
        <authorList>
            <person name="Guo X."/>
            <person name="Li S."/>
            <person name="Zhang J."/>
            <person name="Wu F."/>
            <person name="Li X."/>
            <person name="Wu D."/>
            <person name="Zhang M."/>
            <person name="Ou Z."/>
            <person name="Jie Z."/>
            <person name="Yan Q."/>
            <person name="Li P."/>
            <person name="Yi J."/>
            <person name="Peng Y."/>
        </authorList>
    </citation>
    <scope>NUCLEOTIDE SEQUENCE [LARGE SCALE GENOMIC DNA]</scope>
    <source>
        <strain evidence="1 2">GP28</strain>
    </source>
</reference>